<dbReference type="STRING" id="994479.GCA_000194155_03330"/>
<evidence type="ECO:0000313" key="2">
    <source>
        <dbReference type="Proteomes" id="UP000233786"/>
    </source>
</evidence>
<comment type="caution">
    <text evidence="1">The sequence shown here is derived from an EMBL/GenBank/DDBJ whole genome shotgun (WGS) entry which is preliminary data.</text>
</comment>
<dbReference type="AlphaFoldDB" id="A0A2N3XZJ5"/>
<keyword evidence="2" id="KW-1185">Reference proteome</keyword>
<name>A0A2N3XZJ5_SACSN</name>
<evidence type="ECO:0000313" key="1">
    <source>
        <dbReference type="EMBL" id="PKW16093.1"/>
    </source>
</evidence>
<accession>A0A2N3XZJ5</accession>
<proteinExistence type="predicted"/>
<protein>
    <submittedName>
        <fullName evidence="1">Uncharacterized protein</fullName>
    </submittedName>
</protein>
<reference evidence="1" key="1">
    <citation type="submission" date="2017-12" db="EMBL/GenBank/DDBJ databases">
        <title>Sequencing the genomes of 1000 Actinobacteria strains.</title>
        <authorList>
            <person name="Klenk H.-P."/>
        </authorList>
    </citation>
    <scope>NUCLEOTIDE SEQUENCE [LARGE SCALE GENOMIC DNA]</scope>
    <source>
        <strain evidence="1">DSM 44228</strain>
    </source>
</reference>
<gene>
    <name evidence="1" type="ORF">A8926_3888</name>
</gene>
<organism evidence="1 2">
    <name type="scientific">Saccharopolyspora spinosa</name>
    <dbReference type="NCBI Taxonomy" id="60894"/>
    <lineage>
        <taxon>Bacteria</taxon>
        <taxon>Bacillati</taxon>
        <taxon>Actinomycetota</taxon>
        <taxon>Actinomycetes</taxon>
        <taxon>Pseudonocardiales</taxon>
        <taxon>Pseudonocardiaceae</taxon>
        <taxon>Saccharopolyspora</taxon>
    </lineage>
</organism>
<dbReference type="Proteomes" id="UP000233786">
    <property type="component" value="Unassembled WGS sequence"/>
</dbReference>
<dbReference type="EMBL" id="PJNB01000001">
    <property type="protein sequence ID" value="PKW16093.1"/>
    <property type="molecule type" value="Genomic_DNA"/>
</dbReference>
<sequence>MSWYGCARAEQPMCVAQPGLRRVPDRRRPSRALRDADRAGGFGVLHRGCGRGLPPGRVVFLAVDGMSPSIAAAIVSIPAEAWRQIRYPQAVVDPDTGESISAGQGRRIPAYTAFAGKPKHRQHTARLIVLQVRDLAKPLSAATRASCFRLGRYHPIVTDSPAETLQTEGKHRDHAVIERVIADGKSGPLAHLPTGKFNANTAGLTSKTGLLDTSPRIDWNSTQSRATTEINPPSTIVEKSIYFFPFCSKDLSRRCNAVDAATRRLISSPGQWPFPGQPQEDG</sequence>